<proteinExistence type="predicted"/>
<feature type="transmembrane region" description="Helical" evidence="1">
    <location>
        <begin position="41"/>
        <end position="60"/>
    </location>
</feature>
<dbReference type="Pfam" id="PF20398">
    <property type="entry name" value="DUF6691"/>
    <property type="match status" value="1"/>
</dbReference>
<evidence type="ECO:0000256" key="1">
    <source>
        <dbReference type="SAM" id="Phobius"/>
    </source>
</evidence>
<accession>A0ABV2I8E4</accession>
<evidence type="ECO:0000313" key="3">
    <source>
        <dbReference type="Proteomes" id="UP001549164"/>
    </source>
</evidence>
<name>A0ABV2I8E4_9HYPH</name>
<protein>
    <submittedName>
        <fullName evidence="2">Membrane protein YedE/YeeE</fullName>
    </submittedName>
</protein>
<keyword evidence="1" id="KW-0812">Transmembrane</keyword>
<feature type="transmembrane region" description="Helical" evidence="1">
    <location>
        <begin position="81"/>
        <end position="106"/>
    </location>
</feature>
<dbReference type="RefSeq" id="WP_354433339.1">
    <property type="nucleotide sequence ID" value="NZ_JBEPLY010000003.1"/>
</dbReference>
<keyword evidence="1" id="KW-0472">Membrane</keyword>
<gene>
    <name evidence="2" type="ORF">ABID12_000970</name>
</gene>
<dbReference type="EMBL" id="JBEPLY010000003">
    <property type="protein sequence ID" value="MET3599039.1"/>
    <property type="molecule type" value="Genomic_DNA"/>
</dbReference>
<sequence>MRYLVAAVIGAIFGLGIVISGMADPAKVLNFFDLFGTFDPSLAFVLAGALCVAVPGYFLIFRSRNKPVFDHEFRLPGTRKIDAKLVAGSAVFGIGWGIAGFCPGAAIPTLGLGHTSTVIFVVALLAGIFIARLLQNFKLPSSSARPLPHKP</sequence>
<evidence type="ECO:0000313" key="2">
    <source>
        <dbReference type="EMBL" id="MET3599039.1"/>
    </source>
</evidence>
<reference evidence="2 3" key="1">
    <citation type="submission" date="2024-06" db="EMBL/GenBank/DDBJ databases">
        <title>Genomic Encyclopedia of Type Strains, Phase IV (KMG-IV): sequencing the most valuable type-strain genomes for metagenomic binning, comparative biology and taxonomic classification.</title>
        <authorList>
            <person name="Goeker M."/>
        </authorList>
    </citation>
    <scope>NUCLEOTIDE SEQUENCE [LARGE SCALE GENOMIC DNA]</scope>
    <source>
        <strain evidence="2 3">DSM 28102</strain>
    </source>
</reference>
<keyword evidence="3" id="KW-1185">Reference proteome</keyword>
<feature type="transmembrane region" description="Helical" evidence="1">
    <location>
        <begin position="112"/>
        <end position="134"/>
    </location>
</feature>
<dbReference type="Proteomes" id="UP001549164">
    <property type="component" value="Unassembled WGS sequence"/>
</dbReference>
<keyword evidence="1" id="KW-1133">Transmembrane helix</keyword>
<comment type="caution">
    <text evidence="2">The sequence shown here is derived from an EMBL/GenBank/DDBJ whole genome shotgun (WGS) entry which is preliminary data.</text>
</comment>
<dbReference type="InterPro" id="IPR046513">
    <property type="entry name" value="DUF6691"/>
</dbReference>
<organism evidence="2 3">
    <name type="scientific">Martelella mangrovi</name>
    <dbReference type="NCBI Taxonomy" id="1397477"/>
    <lineage>
        <taxon>Bacteria</taxon>
        <taxon>Pseudomonadati</taxon>
        <taxon>Pseudomonadota</taxon>
        <taxon>Alphaproteobacteria</taxon>
        <taxon>Hyphomicrobiales</taxon>
        <taxon>Aurantimonadaceae</taxon>
        <taxon>Martelella</taxon>
    </lineage>
</organism>